<sequence>LQPVETDLCLSILCLLFNVLKKGILNPRVDSRTQLHVQEGVRALVSHRVCKKFQKVLYCTGSLHSLSLSF</sequence>
<organism evidence="1">
    <name type="scientific">Solanum chacoense</name>
    <name type="common">Chaco potato</name>
    <dbReference type="NCBI Taxonomy" id="4108"/>
    <lineage>
        <taxon>Eukaryota</taxon>
        <taxon>Viridiplantae</taxon>
        <taxon>Streptophyta</taxon>
        <taxon>Embryophyta</taxon>
        <taxon>Tracheophyta</taxon>
        <taxon>Spermatophyta</taxon>
        <taxon>Magnoliopsida</taxon>
        <taxon>eudicotyledons</taxon>
        <taxon>Gunneridae</taxon>
        <taxon>Pentapetalae</taxon>
        <taxon>asterids</taxon>
        <taxon>lamiids</taxon>
        <taxon>Solanales</taxon>
        <taxon>Solanaceae</taxon>
        <taxon>Solanoideae</taxon>
        <taxon>Solaneae</taxon>
        <taxon>Solanum</taxon>
    </lineage>
</organism>
<accession>A0A0V0H649</accession>
<name>A0A0V0H649_SOLCH</name>
<proteinExistence type="predicted"/>
<dbReference type="AlphaFoldDB" id="A0A0V0H649"/>
<protein>
    <submittedName>
        <fullName evidence="1">Putative ovule protein</fullName>
    </submittedName>
</protein>
<feature type="non-terminal residue" evidence="1">
    <location>
        <position position="1"/>
    </location>
</feature>
<dbReference type="EMBL" id="GEDG01024573">
    <property type="protein sequence ID" value="JAP15870.1"/>
    <property type="molecule type" value="Transcribed_RNA"/>
</dbReference>
<reference evidence="1" key="1">
    <citation type="submission" date="2015-12" db="EMBL/GenBank/DDBJ databases">
        <title>Gene expression during late stages of embryo sac development: a critical building block for successful pollen-pistil interactions.</title>
        <authorList>
            <person name="Liu Y."/>
            <person name="Joly V."/>
            <person name="Sabar M."/>
            <person name="Matton D.P."/>
        </authorList>
    </citation>
    <scope>NUCLEOTIDE SEQUENCE</scope>
</reference>
<evidence type="ECO:0000313" key="1">
    <source>
        <dbReference type="EMBL" id="JAP15870.1"/>
    </source>
</evidence>